<dbReference type="PANTHER" id="PTHR11472">
    <property type="entry name" value="DNA REPAIR DEAD HELICASE RAD3/XP-D SUBFAMILY MEMBER"/>
    <property type="match status" value="1"/>
</dbReference>
<comment type="caution">
    <text evidence="3">The sequence shown here is derived from an EMBL/GenBank/DDBJ whole genome shotgun (WGS) entry which is preliminary data.</text>
</comment>
<evidence type="ECO:0000313" key="3">
    <source>
        <dbReference type="EMBL" id="CAK0889248.1"/>
    </source>
</evidence>
<name>A0ABN9WT02_9DINO</name>
<dbReference type="PANTHER" id="PTHR11472:SF34">
    <property type="entry name" value="REGULATOR OF TELOMERE ELONGATION HELICASE 1"/>
    <property type="match status" value="1"/>
</dbReference>
<proteinExistence type="predicted"/>
<accession>A0ABN9WT02</accession>
<organism evidence="3 4">
    <name type="scientific">Prorocentrum cordatum</name>
    <dbReference type="NCBI Taxonomy" id="2364126"/>
    <lineage>
        <taxon>Eukaryota</taxon>
        <taxon>Sar</taxon>
        <taxon>Alveolata</taxon>
        <taxon>Dinophyceae</taxon>
        <taxon>Prorocentrales</taxon>
        <taxon>Prorocentraceae</taxon>
        <taxon>Prorocentrum</taxon>
    </lineage>
</organism>
<feature type="compositionally biased region" description="Low complexity" evidence="1">
    <location>
        <begin position="23"/>
        <end position="47"/>
    </location>
</feature>
<gene>
    <name evidence="3" type="ORF">PCOR1329_LOCUS69843</name>
</gene>
<feature type="region of interest" description="Disordered" evidence="1">
    <location>
        <begin position="23"/>
        <end position="49"/>
    </location>
</feature>
<dbReference type="SMART" id="SM00491">
    <property type="entry name" value="HELICc2"/>
    <property type="match status" value="1"/>
</dbReference>
<protein>
    <recommendedName>
        <fullName evidence="2">ATP-dependent helicase C-terminal domain-containing protein</fullName>
    </recommendedName>
</protein>
<dbReference type="EMBL" id="CAUYUJ010019185">
    <property type="protein sequence ID" value="CAK0889248.1"/>
    <property type="molecule type" value="Genomic_DNA"/>
</dbReference>
<reference evidence="3" key="1">
    <citation type="submission" date="2023-10" db="EMBL/GenBank/DDBJ databases">
        <authorList>
            <person name="Chen Y."/>
            <person name="Shah S."/>
            <person name="Dougan E. K."/>
            <person name="Thang M."/>
            <person name="Chan C."/>
        </authorList>
    </citation>
    <scope>NUCLEOTIDE SEQUENCE [LARGE SCALE GENOMIC DNA]</scope>
</reference>
<dbReference type="InterPro" id="IPR027417">
    <property type="entry name" value="P-loop_NTPase"/>
</dbReference>
<dbReference type="Gene3D" id="3.40.50.300">
    <property type="entry name" value="P-loop containing nucleotide triphosphate hydrolases"/>
    <property type="match status" value="1"/>
</dbReference>
<evidence type="ECO:0000259" key="2">
    <source>
        <dbReference type="SMART" id="SM00491"/>
    </source>
</evidence>
<evidence type="ECO:0000256" key="1">
    <source>
        <dbReference type="SAM" id="MobiDB-lite"/>
    </source>
</evidence>
<dbReference type="Proteomes" id="UP001189429">
    <property type="component" value="Unassembled WGS sequence"/>
</dbReference>
<keyword evidence="4" id="KW-1185">Reference proteome</keyword>
<evidence type="ECO:0000313" key="4">
    <source>
        <dbReference type="Proteomes" id="UP001189429"/>
    </source>
</evidence>
<dbReference type="Pfam" id="PF13307">
    <property type="entry name" value="Helicase_C_2"/>
    <property type="match status" value="1"/>
</dbReference>
<feature type="domain" description="ATP-dependent helicase C-terminal" evidence="2">
    <location>
        <begin position="138"/>
        <end position="283"/>
    </location>
</feature>
<sequence length="362" mass="39346">MFCKARGSGILACPRAPQRRLTASSSPAALSPLQPGSPRSSAPPSRAAHWRAHQCRRGTSSSPSQLGLVFVGRASSGRELRCVRESMTHRAFAQALGQTLVELISAIPGGVLVFFRPSRAMLDAVNRFWSDAPAGAGRSVWQALQDSKGHLVIEGSGADARRALDDHQRAVERDGSCVFFGVYRGRASEGISLSDDSVRGVVCVGIPLAPLRPEVRLRRDYRNALAQAAPAPGAPRGPAQARLSGDDWYQLQAHRAVNQALGRVIRHREDYGVCALVDWRWTARGSLRAVRYLPLWLRQLVGIHDGVRGENADFALEHVVRQVRGHFANHLHRSSQGYAAGADAPGVLSGEDASRQVRPRRH</sequence>
<dbReference type="InterPro" id="IPR006555">
    <property type="entry name" value="ATP-dep_Helicase_C"/>
</dbReference>
<dbReference type="InterPro" id="IPR045028">
    <property type="entry name" value="DinG/Rad3-like"/>
</dbReference>
<feature type="region of interest" description="Disordered" evidence="1">
    <location>
        <begin position="338"/>
        <end position="362"/>
    </location>
</feature>